<name>A0A9P8AQL4_9AGAR</name>
<organism evidence="1 2">
    <name type="scientific">Guyanagaster necrorhizus</name>
    <dbReference type="NCBI Taxonomy" id="856835"/>
    <lineage>
        <taxon>Eukaryota</taxon>
        <taxon>Fungi</taxon>
        <taxon>Dikarya</taxon>
        <taxon>Basidiomycota</taxon>
        <taxon>Agaricomycotina</taxon>
        <taxon>Agaricomycetes</taxon>
        <taxon>Agaricomycetidae</taxon>
        <taxon>Agaricales</taxon>
        <taxon>Marasmiineae</taxon>
        <taxon>Physalacriaceae</taxon>
        <taxon>Guyanagaster</taxon>
    </lineage>
</organism>
<dbReference type="AlphaFoldDB" id="A0A9P8AQL4"/>
<protein>
    <submittedName>
        <fullName evidence="1">Uncharacterized protein</fullName>
    </submittedName>
</protein>
<proteinExistence type="predicted"/>
<feature type="non-terminal residue" evidence="1">
    <location>
        <position position="1"/>
    </location>
</feature>
<evidence type="ECO:0000313" key="2">
    <source>
        <dbReference type="Proteomes" id="UP000812287"/>
    </source>
</evidence>
<accession>A0A9P8AQL4</accession>
<feature type="non-terminal residue" evidence="1">
    <location>
        <position position="73"/>
    </location>
</feature>
<dbReference type="OrthoDB" id="5596707at2759"/>
<dbReference type="GeneID" id="66104718"/>
<evidence type="ECO:0000313" key="1">
    <source>
        <dbReference type="EMBL" id="KAG7444244.1"/>
    </source>
</evidence>
<dbReference type="RefSeq" id="XP_043037744.1">
    <property type="nucleotide sequence ID" value="XM_043182421.1"/>
</dbReference>
<dbReference type="EMBL" id="MU250541">
    <property type="protein sequence ID" value="KAG7444244.1"/>
    <property type="molecule type" value="Genomic_DNA"/>
</dbReference>
<reference evidence="1" key="1">
    <citation type="submission" date="2020-11" db="EMBL/GenBank/DDBJ databases">
        <title>Adaptations for nitrogen fixation in a non-lichenized fungal sporocarp promotes dispersal by wood-feeding termites.</title>
        <authorList>
            <consortium name="DOE Joint Genome Institute"/>
            <person name="Koch R.A."/>
            <person name="Yoon G."/>
            <person name="Arayal U."/>
            <person name="Lail K."/>
            <person name="Amirebrahimi M."/>
            <person name="Labutti K."/>
            <person name="Lipzen A."/>
            <person name="Riley R."/>
            <person name="Barry K."/>
            <person name="Henrissat B."/>
            <person name="Grigoriev I.V."/>
            <person name="Herr J.R."/>
            <person name="Aime M.C."/>
        </authorList>
    </citation>
    <scope>NUCLEOTIDE SEQUENCE</scope>
    <source>
        <strain evidence="1">MCA 3950</strain>
    </source>
</reference>
<dbReference type="Proteomes" id="UP000812287">
    <property type="component" value="Unassembled WGS sequence"/>
</dbReference>
<gene>
    <name evidence="1" type="ORF">BT62DRAFT_834640</name>
</gene>
<comment type="caution">
    <text evidence="1">The sequence shown here is derived from an EMBL/GenBank/DDBJ whole genome shotgun (WGS) entry which is preliminary data.</text>
</comment>
<sequence>SLGLYKNVLFNFKCLKVLLQVHVVENTAYDILLERLFSILCETKIDNYANKKQILTIYNPNTGMKTIISAYEQ</sequence>
<keyword evidence="2" id="KW-1185">Reference proteome</keyword>